<feature type="transmembrane region" description="Helical" evidence="1">
    <location>
        <begin position="46"/>
        <end position="64"/>
    </location>
</feature>
<evidence type="ECO:0000313" key="2">
    <source>
        <dbReference type="Proteomes" id="UP000036681"/>
    </source>
</evidence>
<dbReference type="Proteomes" id="UP000036681">
    <property type="component" value="Unplaced"/>
</dbReference>
<keyword evidence="1" id="KW-0812">Transmembrane</keyword>
<evidence type="ECO:0000313" key="3">
    <source>
        <dbReference type="WBParaSite" id="ALUE_0002038801-mRNA-1"/>
    </source>
</evidence>
<keyword evidence="1" id="KW-1133">Transmembrane helix</keyword>
<feature type="transmembrane region" description="Helical" evidence="1">
    <location>
        <begin position="21"/>
        <end position="40"/>
    </location>
</feature>
<reference evidence="3" key="1">
    <citation type="submission" date="2017-02" db="UniProtKB">
        <authorList>
            <consortium name="WormBaseParasite"/>
        </authorList>
    </citation>
    <scope>IDENTIFICATION</scope>
</reference>
<accession>A0A0M3INR0</accession>
<organism evidence="2 3">
    <name type="scientific">Ascaris lumbricoides</name>
    <name type="common">Giant roundworm</name>
    <dbReference type="NCBI Taxonomy" id="6252"/>
    <lineage>
        <taxon>Eukaryota</taxon>
        <taxon>Metazoa</taxon>
        <taxon>Ecdysozoa</taxon>
        <taxon>Nematoda</taxon>
        <taxon>Chromadorea</taxon>
        <taxon>Rhabditida</taxon>
        <taxon>Spirurina</taxon>
        <taxon>Ascaridomorpha</taxon>
        <taxon>Ascaridoidea</taxon>
        <taxon>Ascarididae</taxon>
        <taxon>Ascaris</taxon>
    </lineage>
</organism>
<protein>
    <submittedName>
        <fullName evidence="3">Inner membrane protein</fullName>
    </submittedName>
</protein>
<proteinExistence type="predicted"/>
<evidence type="ECO:0000256" key="1">
    <source>
        <dbReference type="SAM" id="Phobius"/>
    </source>
</evidence>
<keyword evidence="2" id="KW-1185">Reference proteome</keyword>
<name>A0A0M3INR0_ASCLU</name>
<keyword evidence="1" id="KW-0472">Membrane</keyword>
<sequence>METAVKPQNGDNAWWSWNARIAQRIIITICALLLCIYLVYGEHSQIICNTLATIPAALFTYCLLLKTPSESITQVNRFSRRLLFIFISVANS</sequence>
<dbReference type="WBParaSite" id="ALUE_0002038801-mRNA-1">
    <property type="protein sequence ID" value="ALUE_0002038801-mRNA-1"/>
    <property type="gene ID" value="ALUE_0002038801"/>
</dbReference>
<dbReference type="AlphaFoldDB" id="A0A0M3INR0"/>